<evidence type="ECO:0000256" key="4">
    <source>
        <dbReference type="ARBA" id="ARBA00023015"/>
    </source>
</evidence>
<evidence type="ECO:0000313" key="12">
    <source>
        <dbReference type="Proteomes" id="UP000006564"/>
    </source>
</evidence>
<keyword evidence="12" id="KW-1185">Reference proteome</keyword>
<dbReference type="KEGG" id="aor:AO090020000126"/>
<keyword evidence="7" id="KW-0539">Nucleus</keyword>
<reference evidence="11 12" key="1">
    <citation type="journal article" date="2005" name="Nature">
        <title>Genome sequencing and analysis of Aspergillus oryzae.</title>
        <authorList>
            <person name="Machida M."/>
            <person name="Asai K."/>
            <person name="Sano M."/>
            <person name="Tanaka T."/>
            <person name="Kumagai T."/>
            <person name="Terai G."/>
            <person name="Kusumoto K."/>
            <person name="Arima T."/>
            <person name="Akita O."/>
            <person name="Kashiwagi Y."/>
            <person name="Abe K."/>
            <person name="Gomi K."/>
            <person name="Horiuchi H."/>
            <person name="Kitamoto K."/>
            <person name="Kobayashi T."/>
            <person name="Takeuchi M."/>
            <person name="Denning D.W."/>
            <person name="Galagan J.E."/>
            <person name="Nierman W.C."/>
            <person name="Yu J."/>
            <person name="Archer D.B."/>
            <person name="Bennett J.W."/>
            <person name="Bhatnagar D."/>
            <person name="Cleveland T.E."/>
            <person name="Fedorova N.D."/>
            <person name="Gotoh O."/>
            <person name="Horikawa H."/>
            <person name="Hosoyama A."/>
            <person name="Ichinomiya M."/>
            <person name="Igarashi R."/>
            <person name="Iwashita K."/>
            <person name="Juvvadi P.R."/>
            <person name="Kato M."/>
            <person name="Kato Y."/>
            <person name="Kin T."/>
            <person name="Kokubun A."/>
            <person name="Maeda H."/>
            <person name="Maeyama N."/>
            <person name="Maruyama J."/>
            <person name="Nagasaki H."/>
            <person name="Nakajima T."/>
            <person name="Oda K."/>
            <person name="Okada K."/>
            <person name="Paulsen I."/>
            <person name="Sakamoto K."/>
            <person name="Sawano T."/>
            <person name="Takahashi M."/>
            <person name="Takase K."/>
            <person name="Terabayashi Y."/>
            <person name="Wortman J."/>
            <person name="Yamada O."/>
            <person name="Yamagata Y."/>
            <person name="Anazawa H."/>
            <person name="Hata Y."/>
            <person name="Koide Y."/>
            <person name="Komori T."/>
            <person name="Koyama Y."/>
            <person name="Minetoki T."/>
            <person name="Suharnan S."/>
            <person name="Tanaka A."/>
            <person name="Isono K."/>
            <person name="Kuhara S."/>
            <person name="Ogasawara N."/>
            <person name="Kikuchi H."/>
        </authorList>
    </citation>
    <scope>NUCLEOTIDE SEQUENCE [LARGE SCALE GENOMIC DNA]</scope>
    <source>
        <strain evidence="12">ATCC 42149 / RIB 40</strain>
    </source>
</reference>
<dbReference type="Gene3D" id="4.10.240.10">
    <property type="entry name" value="Zn(2)-C6 fungal-type DNA-binding domain"/>
    <property type="match status" value="1"/>
</dbReference>
<feature type="coiled-coil region" evidence="8">
    <location>
        <begin position="116"/>
        <end position="145"/>
    </location>
</feature>
<keyword evidence="2" id="KW-0479">Metal-binding</keyword>
<sequence>MDLEFRGVMAPHGLGTHASLLTPSGTPSDLRNNPRMPRPVTGFDLSARNSEPREMEKIPPITGKRRGGSRKACNECKQQKRITPPKSDVLASTVTPAAACSRCRRLQIECKVEPSFKRISKRRRNAEMEKEIAELRRRLATSADHPHGVEATVSDELSPCSEEVFCGPDSAVSNRTRTLSAPLEPQPLATPLTIQRDASIMSQEDNMWRLEDVSLSRPRVARLFEQYFKYYHPFLPLLNPQKPPEEYLRRCPLQAWTIICVASRRAPSEPGLLTALSGPFSRFLWSTITGVPQDYRVVKALCLLCTWPLPTTSQRTDATFMLSGLMMQISMQLGLHRPVQPEEFTTFRMEVQGEAVKDRIQTWAICNIVAQNVATGYGQPPGTIYDWALEPASLQDADYHPSHDLQTRLRIEKFCDRVTKSLYSSKPEPAEFISSEKLLIVQLLENELRDMEVDLGRDISSMSRLYPLVFESGLIWSPLDINMIHLRAAELHLRYFVFLGSNPRSDDLTKLFIATTSFLGRVLDLETSPGELIGHATNYILQMIVSAAFALMKLLKSDFSRHIDFDHGKLLFNGAISAIRRISVMDHDRPVRLADILAQMWNAGGSDPSGEEALLLKVRCRMSMSHVYDTVWRWRQRFRPIKSVEDAQASLANPNLSATAGPVSRQDDSLEDPGLMYAPNFDQGGAFISEVGFSEVFDSLNWVFDGIPDSFVAPPVM</sequence>
<dbReference type="EMBL" id="AP007167">
    <property type="protein sequence ID" value="BAE63355.1"/>
    <property type="molecule type" value="Genomic_DNA"/>
</dbReference>
<dbReference type="PANTHER" id="PTHR31845:SF21">
    <property type="entry name" value="REGULATORY PROTEIN LEU3"/>
    <property type="match status" value="1"/>
</dbReference>
<keyword evidence="8" id="KW-0175">Coiled coil</keyword>
<dbReference type="STRING" id="510516.Q2U510"/>
<feature type="compositionally biased region" description="Polar residues" evidence="9">
    <location>
        <begin position="19"/>
        <end position="31"/>
    </location>
</feature>
<dbReference type="HOGENOM" id="CLU_011455_1_1_1"/>
<dbReference type="GeneID" id="5996574"/>
<dbReference type="InterPro" id="IPR051089">
    <property type="entry name" value="prtT"/>
</dbReference>
<evidence type="ECO:0000256" key="9">
    <source>
        <dbReference type="SAM" id="MobiDB-lite"/>
    </source>
</evidence>
<evidence type="ECO:0000256" key="1">
    <source>
        <dbReference type="ARBA" id="ARBA00004123"/>
    </source>
</evidence>
<dbReference type="OMA" id="LQTWVIC"/>
<dbReference type="CDD" id="cd00067">
    <property type="entry name" value="GAL4"/>
    <property type="match status" value="1"/>
</dbReference>
<dbReference type="CDD" id="cd12148">
    <property type="entry name" value="fungal_TF_MHR"/>
    <property type="match status" value="1"/>
</dbReference>
<dbReference type="InterPro" id="IPR036864">
    <property type="entry name" value="Zn2-C6_fun-type_DNA-bd_sf"/>
</dbReference>
<protein>
    <submittedName>
        <fullName evidence="11">DNA, SC020</fullName>
    </submittedName>
</protein>
<evidence type="ECO:0000256" key="2">
    <source>
        <dbReference type="ARBA" id="ARBA00022723"/>
    </source>
</evidence>
<dbReference type="Pfam" id="PF04082">
    <property type="entry name" value="Fungal_trans"/>
    <property type="match status" value="1"/>
</dbReference>
<proteinExistence type="predicted"/>
<evidence type="ECO:0000256" key="6">
    <source>
        <dbReference type="ARBA" id="ARBA00023163"/>
    </source>
</evidence>
<keyword evidence="3" id="KW-0862">Zinc</keyword>
<dbReference type="InterPro" id="IPR007219">
    <property type="entry name" value="XnlR_reg_dom"/>
</dbReference>
<feature type="region of interest" description="Disordered" evidence="9">
    <location>
        <begin position="13"/>
        <end position="80"/>
    </location>
</feature>
<dbReference type="PANTHER" id="PTHR31845">
    <property type="entry name" value="FINGER DOMAIN PROTEIN, PUTATIVE-RELATED"/>
    <property type="match status" value="1"/>
</dbReference>
<dbReference type="InterPro" id="IPR001138">
    <property type="entry name" value="Zn2Cys6_DnaBD"/>
</dbReference>
<evidence type="ECO:0000256" key="3">
    <source>
        <dbReference type="ARBA" id="ARBA00022833"/>
    </source>
</evidence>
<feature type="domain" description="Xylanolytic transcriptional activator regulatory" evidence="10">
    <location>
        <begin position="225"/>
        <end position="349"/>
    </location>
</feature>
<evidence type="ECO:0000256" key="5">
    <source>
        <dbReference type="ARBA" id="ARBA00023125"/>
    </source>
</evidence>
<dbReference type="GO" id="GO:0000981">
    <property type="term" value="F:DNA-binding transcription factor activity, RNA polymerase II-specific"/>
    <property type="evidence" value="ECO:0007669"/>
    <property type="project" value="InterPro"/>
</dbReference>
<dbReference type="AlphaFoldDB" id="Q2U510"/>
<dbReference type="GO" id="GO:0005634">
    <property type="term" value="C:nucleus"/>
    <property type="evidence" value="ECO:0007669"/>
    <property type="project" value="UniProtKB-SubCell"/>
</dbReference>
<keyword evidence="5" id="KW-0238">DNA-binding</keyword>
<dbReference type="GO" id="GO:0009893">
    <property type="term" value="P:positive regulation of metabolic process"/>
    <property type="evidence" value="ECO:0007669"/>
    <property type="project" value="UniProtKB-ARBA"/>
</dbReference>
<dbReference type="Proteomes" id="UP000006564">
    <property type="component" value="Chromosome 6"/>
</dbReference>
<dbReference type="GO" id="GO:0008270">
    <property type="term" value="F:zinc ion binding"/>
    <property type="evidence" value="ECO:0007669"/>
    <property type="project" value="InterPro"/>
</dbReference>
<dbReference type="GO" id="GO:0000976">
    <property type="term" value="F:transcription cis-regulatory region binding"/>
    <property type="evidence" value="ECO:0007669"/>
    <property type="project" value="TreeGrafter"/>
</dbReference>
<organism evidence="11 12">
    <name type="scientific">Aspergillus oryzae (strain ATCC 42149 / RIB 40)</name>
    <name type="common">Yellow koji mold</name>
    <dbReference type="NCBI Taxonomy" id="510516"/>
    <lineage>
        <taxon>Eukaryota</taxon>
        <taxon>Fungi</taxon>
        <taxon>Dikarya</taxon>
        <taxon>Ascomycota</taxon>
        <taxon>Pezizomycotina</taxon>
        <taxon>Eurotiomycetes</taxon>
        <taxon>Eurotiomycetidae</taxon>
        <taxon>Eurotiales</taxon>
        <taxon>Aspergillaceae</taxon>
        <taxon>Aspergillus</taxon>
        <taxon>Aspergillus subgen. Circumdati</taxon>
    </lineage>
</organism>
<evidence type="ECO:0000259" key="10">
    <source>
        <dbReference type="Pfam" id="PF04082"/>
    </source>
</evidence>
<evidence type="ECO:0000256" key="7">
    <source>
        <dbReference type="ARBA" id="ARBA00023242"/>
    </source>
</evidence>
<accession>Q2U510</accession>
<dbReference type="RefSeq" id="XP_023092707.1">
    <property type="nucleotide sequence ID" value="XM_023238149.1"/>
</dbReference>
<keyword evidence="4" id="KW-0805">Transcription regulation</keyword>
<evidence type="ECO:0000313" key="11">
    <source>
        <dbReference type="EMBL" id="BAE63355.1"/>
    </source>
</evidence>
<dbReference type="GO" id="GO:0006351">
    <property type="term" value="P:DNA-templated transcription"/>
    <property type="evidence" value="ECO:0007669"/>
    <property type="project" value="InterPro"/>
</dbReference>
<evidence type="ECO:0000256" key="8">
    <source>
        <dbReference type="SAM" id="Coils"/>
    </source>
</evidence>
<keyword evidence="6" id="KW-0804">Transcription</keyword>
<dbReference type="EMBL" id="BA000054">
    <property type="protein sequence ID" value="BAE63355.1"/>
    <property type="molecule type" value="Genomic_DNA"/>
</dbReference>
<comment type="subcellular location">
    <subcellularLocation>
        <location evidence="1">Nucleus</location>
    </subcellularLocation>
</comment>
<gene>
    <name evidence="11" type="ORF">AO090020000126</name>
</gene>
<name>Q2U510_ASPOR</name>